<feature type="region of interest" description="Disordered" evidence="1">
    <location>
        <begin position="105"/>
        <end position="184"/>
    </location>
</feature>
<feature type="compositionally biased region" description="Gly residues" evidence="1">
    <location>
        <begin position="148"/>
        <end position="160"/>
    </location>
</feature>
<accession>A0A8T0RIC0</accession>
<organism evidence="2 3">
    <name type="scientific">Panicum virgatum</name>
    <name type="common">Blackwell switchgrass</name>
    <dbReference type="NCBI Taxonomy" id="38727"/>
    <lineage>
        <taxon>Eukaryota</taxon>
        <taxon>Viridiplantae</taxon>
        <taxon>Streptophyta</taxon>
        <taxon>Embryophyta</taxon>
        <taxon>Tracheophyta</taxon>
        <taxon>Spermatophyta</taxon>
        <taxon>Magnoliopsida</taxon>
        <taxon>Liliopsida</taxon>
        <taxon>Poales</taxon>
        <taxon>Poaceae</taxon>
        <taxon>PACMAD clade</taxon>
        <taxon>Panicoideae</taxon>
        <taxon>Panicodae</taxon>
        <taxon>Paniceae</taxon>
        <taxon>Panicinae</taxon>
        <taxon>Panicum</taxon>
        <taxon>Panicum sect. Hiantes</taxon>
    </lineage>
</organism>
<evidence type="ECO:0000313" key="2">
    <source>
        <dbReference type="EMBL" id="KAG2584828.1"/>
    </source>
</evidence>
<feature type="compositionally biased region" description="Basic residues" evidence="1">
    <location>
        <begin position="1"/>
        <end position="11"/>
    </location>
</feature>
<name>A0A8T0RIC0_PANVG</name>
<keyword evidence="3" id="KW-1185">Reference proteome</keyword>
<feature type="region of interest" description="Disordered" evidence="1">
    <location>
        <begin position="1"/>
        <end position="32"/>
    </location>
</feature>
<proteinExistence type="predicted"/>
<dbReference type="EMBL" id="CM029047">
    <property type="protein sequence ID" value="KAG2584828.1"/>
    <property type="molecule type" value="Genomic_DNA"/>
</dbReference>
<feature type="compositionally biased region" description="Polar residues" evidence="1">
    <location>
        <begin position="124"/>
        <end position="140"/>
    </location>
</feature>
<dbReference type="Proteomes" id="UP000823388">
    <property type="component" value="Chromosome 6K"/>
</dbReference>
<evidence type="ECO:0000256" key="1">
    <source>
        <dbReference type="SAM" id="MobiDB-lite"/>
    </source>
</evidence>
<reference evidence="2 3" key="1">
    <citation type="submission" date="2020-05" db="EMBL/GenBank/DDBJ databases">
        <title>WGS assembly of Panicum virgatum.</title>
        <authorList>
            <person name="Lovell J.T."/>
            <person name="Jenkins J."/>
            <person name="Shu S."/>
            <person name="Juenger T.E."/>
            <person name="Schmutz J."/>
        </authorList>
    </citation>
    <scope>NUCLEOTIDE SEQUENCE [LARGE SCALE GENOMIC DNA]</scope>
    <source>
        <strain evidence="3">cv. AP13</strain>
    </source>
</reference>
<evidence type="ECO:0000313" key="3">
    <source>
        <dbReference type="Proteomes" id="UP000823388"/>
    </source>
</evidence>
<sequence>MSRKPQAKWKRNGGEACASNETSANPPRRRRWPTGLPLACDLRHCLTPWRAARRHLHCLASAAPPIRRRLPASALHQHLSRLGCTRRVPRPQRRVKGPASIWIEPSRGTLRGRPASDMEEAEQSDQSFLASPTRCVTSPKMSLRALDNGGGGDAAGISGGEGRELEPLRQHHIDSMPPPLPVEA</sequence>
<gene>
    <name evidence="2" type="ORF">PVAP13_6KG344412</name>
</gene>
<dbReference type="AlphaFoldDB" id="A0A8T0RIC0"/>
<protein>
    <submittedName>
        <fullName evidence="2">Uncharacterized protein</fullName>
    </submittedName>
</protein>
<comment type="caution">
    <text evidence="2">The sequence shown here is derived from an EMBL/GenBank/DDBJ whole genome shotgun (WGS) entry which is preliminary data.</text>
</comment>
<feature type="compositionally biased region" description="Basic and acidic residues" evidence="1">
    <location>
        <begin position="161"/>
        <end position="174"/>
    </location>
</feature>